<evidence type="ECO:0000256" key="1">
    <source>
        <dbReference type="SAM" id="Phobius"/>
    </source>
</evidence>
<keyword evidence="1" id="KW-0472">Membrane</keyword>
<comment type="caution">
    <text evidence="2">The sequence shown here is derived from an EMBL/GenBank/DDBJ whole genome shotgun (WGS) entry which is preliminary data.</text>
</comment>
<dbReference type="Proteomes" id="UP000011618">
    <property type="component" value="Unassembled WGS sequence"/>
</dbReference>
<reference evidence="2 3" key="1">
    <citation type="journal article" date="2014" name="PLoS Genet.">
        <title>Phylogenetically driven sequencing of extremely halophilic archaea reveals strategies for static and dynamic osmo-response.</title>
        <authorList>
            <person name="Becker E.A."/>
            <person name="Seitzer P.M."/>
            <person name="Tritt A."/>
            <person name="Larsen D."/>
            <person name="Krusor M."/>
            <person name="Yao A.I."/>
            <person name="Wu D."/>
            <person name="Madern D."/>
            <person name="Eisen J.A."/>
            <person name="Darling A.E."/>
            <person name="Facciotti M.T."/>
        </authorList>
    </citation>
    <scope>NUCLEOTIDE SEQUENCE [LARGE SCALE GENOMIC DNA]</scope>
    <source>
        <strain evidence="2 3">DSM 3751</strain>
    </source>
</reference>
<dbReference type="eggNOG" id="arCOG09345">
    <property type="taxonomic scope" value="Archaea"/>
</dbReference>
<gene>
    <name evidence="2" type="ORF">C487_19458</name>
</gene>
<evidence type="ECO:0000313" key="2">
    <source>
        <dbReference type="EMBL" id="ELY72025.1"/>
    </source>
</evidence>
<feature type="transmembrane region" description="Helical" evidence="1">
    <location>
        <begin position="90"/>
        <end position="107"/>
    </location>
</feature>
<sequence length="119" mass="12616">MERSAPPTGIKVICTVWVIIALLDSSSVLYLAATGAVPRHLLVPVGTIVVLALGYVVVAVGLWKFKPWAWNAGLGLAVLGAISASVHPPISLPVVTVMALTAIYLVAKRDLYRPHEQPV</sequence>
<protein>
    <submittedName>
        <fullName evidence="2">Uncharacterized protein</fullName>
    </submittedName>
</protein>
<feature type="transmembrane region" description="Helical" evidence="1">
    <location>
        <begin position="68"/>
        <end position="84"/>
    </location>
</feature>
<name>L9YDB3_9EURY</name>
<proteinExistence type="predicted"/>
<dbReference type="PATRIC" id="fig|1227495.3.peg.3881"/>
<keyword evidence="1" id="KW-1133">Transmembrane helix</keyword>
<dbReference type="RefSeq" id="WP_006187426.1">
    <property type="nucleotide sequence ID" value="NZ_AOII01000113.1"/>
</dbReference>
<evidence type="ECO:0000313" key="3">
    <source>
        <dbReference type="Proteomes" id="UP000011618"/>
    </source>
</evidence>
<organism evidence="2 3">
    <name type="scientific">Natrinema pallidum DSM 3751</name>
    <dbReference type="NCBI Taxonomy" id="1227495"/>
    <lineage>
        <taxon>Archaea</taxon>
        <taxon>Methanobacteriati</taxon>
        <taxon>Methanobacteriota</taxon>
        <taxon>Stenosarchaea group</taxon>
        <taxon>Halobacteria</taxon>
        <taxon>Halobacteriales</taxon>
        <taxon>Natrialbaceae</taxon>
        <taxon>Natrinema</taxon>
    </lineage>
</organism>
<dbReference type="OrthoDB" id="350960at2157"/>
<accession>L9YDB3</accession>
<feature type="transmembrane region" description="Helical" evidence="1">
    <location>
        <begin position="41"/>
        <end position="63"/>
    </location>
</feature>
<dbReference type="AlphaFoldDB" id="L9YDB3"/>
<dbReference type="EMBL" id="AOII01000113">
    <property type="protein sequence ID" value="ELY72025.1"/>
    <property type="molecule type" value="Genomic_DNA"/>
</dbReference>
<keyword evidence="1" id="KW-0812">Transmembrane</keyword>
<feature type="transmembrane region" description="Helical" evidence="1">
    <location>
        <begin position="12"/>
        <end position="35"/>
    </location>
</feature>